<organism evidence="1 2">
    <name type="scientific">Arachis hypogaea</name>
    <name type="common">Peanut</name>
    <dbReference type="NCBI Taxonomy" id="3818"/>
    <lineage>
        <taxon>Eukaryota</taxon>
        <taxon>Viridiplantae</taxon>
        <taxon>Streptophyta</taxon>
        <taxon>Embryophyta</taxon>
        <taxon>Tracheophyta</taxon>
        <taxon>Spermatophyta</taxon>
        <taxon>Magnoliopsida</taxon>
        <taxon>eudicotyledons</taxon>
        <taxon>Gunneridae</taxon>
        <taxon>Pentapetalae</taxon>
        <taxon>rosids</taxon>
        <taxon>fabids</taxon>
        <taxon>Fabales</taxon>
        <taxon>Fabaceae</taxon>
        <taxon>Papilionoideae</taxon>
        <taxon>50 kb inversion clade</taxon>
        <taxon>dalbergioids sensu lato</taxon>
        <taxon>Dalbergieae</taxon>
        <taxon>Pterocarpus clade</taxon>
        <taxon>Arachis</taxon>
    </lineage>
</organism>
<name>A0A445AR74_ARAHY</name>
<dbReference type="AlphaFoldDB" id="A0A445AR74"/>
<evidence type="ECO:0000313" key="1">
    <source>
        <dbReference type="EMBL" id="RYR28901.1"/>
    </source>
</evidence>
<proteinExistence type="predicted"/>
<reference evidence="1 2" key="1">
    <citation type="submission" date="2019-01" db="EMBL/GenBank/DDBJ databases">
        <title>Sequencing of cultivated peanut Arachis hypogaea provides insights into genome evolution and oil improvement.</title>
        <authorList>
            <person name="Chen X."/>
        </authorList>
    </citation>
    <scope>NUCLEOTIDE SEQUENCE [LARGE SCALE GENOMIC DNA]</scope>
    <source>
        <strain evidence="2">cv. Fuhuasheng</strain>
        <tissue evidence="1">Leaves</tissue>
    </source>
</reference>
<evidence type="ECO:0008006" key="3">
    <source>
        <dbReference type="Google" id="ProtNLM"/>
    </source>
</evidence>
<protein>
    <recommendedName>
        <fullName evidence="3">Pentatricopeptide repeat-containing protein</fullName>
    </recommendedName>
</protein>
<gene>
    <name evidence="1" type="ORF">Ahy_B01g053119</name>
</gene>
<evidence type="ECO:0000313" key="2">
    <source>
        <dbReference type="Proteomes" id="UP000289738"/>
    </source>
</evidence>
<keyword evidence="2" id="KW-1185">Reference proteome</keyword>
<comment type="caution">
    <text evidence="1">The sequence shown here is derived from an EMBL/GenBank/DDBJ whole genome shotgun (WGS) entry which is preliminary data.</text>
</comment>
<dbReference type="Proteomes" id="UP000289738">
    <property type="component" value="Chromosome B01"/>
</dbReference>
<accession>A0A445AR74</accession>
<dbReference type="EMBL" id="SDMP01000011">
    <property type="protein sequence ID" value="RYR28901.1"/>
    <property type="molecule type" value="Genomic_DNA"/>
</dbReference>
<sequence length="131" mass="14417">MSSKLTKVVLSNTNNPKLAWHLLKRILSSSTSSSLPTHDLLRSTRAAIRVLIAANMHHQIDDLCQFILATQPPNIAHPSLLFLVRALAHSSSHLPHAFSRFKSLRAHFPLSSSSTLPLQPPPPCLLQPTPL</sequence>